<sequence length="809" mass="87571">MKVKYSLILLVLTFITFPSWGNDNKIDPYLQRIINAQGKYFATDHFGKTFSQSPDEIPQTLIHFFIEADLAALPALRALGVEINTITSHGIMTAMAPISQLPAIAALTEVRRLEAAHPVKLLMDQSAGPSGVNLPNLNFPRLANTGRGVVVGVIDTGIDIEHPDFIDEQGNTRVVAIWDHTLDPSDVGGIAPNPTGFTYGTQWNKTQIQGGYTTCLHRDNDGHGTHVAGTSAGNGRAPTADNTHFTGLAPEAELLMVKFDFDNEKNRNTTTALLDGINWIFQQAATLGKPAVINMSLGSDYGPHDGSMPEERGIDDLTGANKIVVVAAGNAAATYGGTAFETFGAPLHGAGNFSTRNDIVFNPPNSYLPSVSASDYIFFDVWYSGNDTSRIQITTPSGQKYPPNFNGIYKNLWKTNGTDGGFNTNEGFVYCYNFPAVIGWDTNNGDNNIYCEISDAYGVGPVNGKWVVEFIPLSGSGNYQAWHGYSDSLAQTYFWYNSGTTKHTWGNLNDPFLSDSHMTIGSPATASQVISIGAYQTKNQWNARIYHTSANGYLWDTYVNGSQAYGIFPVDYYDPFTLEDLAFFSSRGPSRDGRIQPFISAPGVGIVASLSQPALDSLSPPTNYNYYRYYNRIEPLGYYATLQGTSMACPHGTGSVALLLEEAHNKGINPTPAIIKSYLQQGARIDGFTGSVPNNDWGYGKIDVSDALTQVQAAPPPELNSCQPNSGTRNQTLMVTLTGNHFQPGATVDFGPGITVLSTTTVSPQEIVCNIKISRKIPRGERVIKAVSDVVVTNPDAQSATLVNGFTIK</sequence>
<evidence type="ECO:0000256" key="2">
    <source>
        <dbReference type="ARBA" id="ARBA00022670"/>
    </source>
</evidence>
<dbReference type="InterPro" id="IPR023828">
    <property type="entry name" value="Peptidase_S8_Ser-AS"/>
</dbReference>
<dbReference type="PANTHER" id="PTHR43806:SF11">
    <property type="entry name" value="CEREVISIN-RELATED"/>
    <property type="match status" value="1"/>
</dbReference>
<dbReference type="SUPFAM" id="SSF52743">
    <property type="entry name" value="Subtilisin-like"/>
    <property type="match status" value="1"/>
</dbReference>
<keyword evidence="10" id="KW-1185">Reference proteome</keyword>
<dbReference type="PROSITE" id="PS00136">
    <property type="entry name" value="SUBTILASE_ASP"/>
    <property type="match status" value="1"/>
</dbReference>
<feature type="domain" description="Peptidase S8/S53" evidence="8">
    <location>
        <begin position="146"/>
        <end position="345"/>
    </location>
</feature>
<evidence type="ECO:0000256" key="6">
    <source>
        <dbReference type="PROSITE-ProRule" id="PRU01240"/>
    </source>
</evidence>
<name>A0A090ADY3_9GAMM</name>
<organism evidence="9 10">
    <name type="scientific">Thioploca ingrica</name>
    <dbReference type="NCBI Taxonomy" id="40754"/>
    <lineage>
        <taxon>Bacteria</taxon>
        <taxon>Pseudomonadati</taxon>
        <taxon>Pseudomonadota</taxon>
        <taxon>Gammaproteobacteria</taxon>
        <taxon>Thiotrichales</taxon>
        <taxon>Thiotrichaceae</taxon>
        <taxon>Thioploca</taxon>
    </lineage>
</organism>
<evidence type="ECO:0000259" key="8">
    <source>
        <dbReference type="Pfam" id="PF00082"/>
    </source>
</evidence>
<dbReference type="PANTHER" id="PTHR43806">
    <property type="entry name" value="PEPTIDASE S8"/>
    <property type="match status" value="1"/>
</dbReference>
<evidence type="ECO:0000313" key="9">
    <source>
        <dbReference type="EMBL" id="BAP55094.1"/>
    </source>
</evidence>
<accession>A0A090ADY3</accession>
<reference evidence="9" key="1">
    <citation type="journal article" date="2014" name="ISME J.">
        <title>Ecophysiology of Thioploca ingrica as revealed by the complete genome sequence supplemented with proteomic evidence.</title>
        <authorList>
            <person name="Kojima H."/>
            <person name="Ogura Y."/>
            <person name="Yamamoto N."/>
            <person name="Togashi T."/>
            <person name="Mori H."/>
            <person name="Watanabe T."/>
            <person name="Nemoto F."/>
            <person name="Kurokawa K."/>
            <person name="Hayashi T."/>
            <person name="Fukui M."/>
        </authorList>
    </citation>
    <scope>NUCLEOTIDE SEQUENCE [LARGE SCALE GENOMIC DNA]</scope>
</reference>
<dbReference type="KEGG" id="tig:THII_0797"/>
<feature type="domain" description="Peptidase S8/S53" evidence="8">
    <location>
        <begin position="514"/>
        <end position="700"/>
    </location>
</feature>
<dbReference type="SUPFAM" id="SSF81296">
    <property type="entry name" value="E set domains"/>
    <property type="match status" value="1"/>
</dbReference>
<dbReference type="PROSITE" id="PS00138">
    <property type="entry name" value="SUBTILASE_SER"/>
    <property type="match status" value="1"/>
</dbReference>
<comment type="similarity">
    <text evidence="1 6 7">Belongs to the peptidase S8 family.</text>
</comment>
<evidence type="ECO:0000256" key="5">
    <source>
        <dbReference type="PIRSR" id="PIRSR615500-1"/>
    </source>
</evidence>
<dbReference type="InterPro" id="IPR015500">
    <property type="entry name" value="Peptidase_S8_subtilisin-rel"/>
</dbReference>
<feature type="active site" description="Charge relay system" evidence="5 6">
    <location>
        <position position="155"/>
    </location>
</feature>
<dbReference type="HOGENOM" id="CLU_020737_0_0_6"/>
<dbReference type="InterPro" id="IPR050131">
    <property type="entry name" value="Peptidase_S8_subtilisin-like"/>
</dbReference>
<dbReference type="STRING" id="40754.THII_0797"/>
<keyword evidence="4 6" id="KW-0720">Serine protease</keyword>
<protein>
    <submittedName>
        <fullName evidence="9">Peptidase S8/S53</fullName>
    </submittedName>
</protein>
<dbReference type="EMBL" id="AP014633">
    <property type="protein sequence ID" value="BAP55094.1"/>
    <property type="molecule type" value="Genomic_DNA"/>
</dbReference>
<dbReference type="InterPro" id="IPR023827">
    <property type="entry name" value="Peptidase_S8_Asp-AS"/>
</dbReference>
<dbReference type="GO" id="GO:0004252">
    <property type="term" value="F:serine-type endopeptidase activity"/>
    <property type="evidence" value="ECO:0007669"/>
    <property type="project" value="UniProtKB-UniRule"/>
</dbReference>
<keyword evidence="3 6" id="KW-0378">Hydrolase</keyword>
<dbReference type="GO" id="GO:0006508">
    <property type="term" value="P:proteolysis"/>
    <property type="evidence" value="ECO:0007669"/>
    <property type="project" value="UniProtKB-KW"/>
</dbReference>
<dbReference type="Gene3D" id="2.60.40.10">
    <property type="entry name" value="Immunoglobulins"/>
    <property type="match status" value="1"/>
</dbReference>
<keyword evidence="2 6" id="KW-0645">Protease</keyword>
<dbReference type="InterPro" id="IPR013783">
    <property type="entry name" value="Ig-like_fold"/>
</dbReference>
<dbReference type="Proteomes" id="UP000031623">
    <property type="component" value="Chromosome"/>
</dbReference>
<dbReference type="InterPro" id="IPR014756">
    <property type="entry name" value="Ig_E-set"/>
</dbReference>
<evidence type="ECO:0000256" key="7">
    <source>
        <dbReference type="RuleBase" id="RU003355"/>
    </source>
</evidence>
<evidence type="ECO:0000256" key="4">
    <source>
        <dbReference type="ARBA" id="ARBA00022825"/>
    </source>
</evidence>
<proteinExistence type="inferred from homology"/>
<evidence type="ECO:0000256" key="3">
    <source>
        <dbReference type="ARBA" id="ARBA00022801"/>
    </source>
</evidence>
<dbReference type="Gene3D" id="3.40.50.200">
    <property type="entry name" value="Peptidase S8/S53 domain"/>
    <property type="match status" value="2"/>
</dbReference>
<dbReference type="PRINTS" id="PR00723">
    <property type="entry name" value="SUBTILISIN"/>
</dbReference>
<feature type="active site" description="Charge relay system" evidence="5 6">
    <location>
        <position position="223"/>
    </location>
</feature>
<evidence type="ECO:0000313" key="10">
    <source>
        <dbReference type="Proteomes" id="UP000031623"/>
    </source>
</evidence>
<dbReference type="InterPro" id="IPR036852">
    <property type="entry name" value="Peptidase_S8/S53_dom_sf"/>
</dbReference>
<feature type="active site" description="Charge relay system" evidence="5 6">
    <location>
        <position position="646"/>
    </location>
</feature>
<dbReference type="AlphaFoldDB" id="A0A090ADY3"/>
<dbReference type="PROSITE" id="PS51892">
    <property type="entry name" value="SUBTILASE"/>
    <property type="match status" value="1"/>
</dbReference>
<gene>
    <name evidence="9" type="ORF">THII_0797</name>
</gene>
<dbReference type="InterPro" id="IPR000209">
    <property type="entry name" value="Peptidase_S8/S53_dom"/>
</dbReference>
<dbReference type="Pfam" id="PF00082">
    <property type="entry name" value="Peptidase_S8"/>
    <property type="match status" value="2"/>
</dbReference>
<evidence type="ECO:0000256" key="1">
    <source>
        <dbReference type="ARBA" id="ARBA00011073"/>
    </source>
</evidence>
<dbReference type="OrthoDB" id="5928883at2"/>